<dbReference type="InterPro" id="IPR051398">
    <property type="entry name" value="Polysacch_Deacetylase"/>
</dbReference>
<dbReference type="PANTHER" id="PTHR34216:SF3">
    <property type="entry name" value="POLY-BETA-1,6-N-ACETYL-D-GLUCOSAMINE N-DEACETYLASE"/>
    <property type="match status" value="1"/>
</dbReference>
<evidence type="ECO:0000259" key="4">
    <source>
        <dbReference type="Pfam" id="PF01522"/>
    </source>
</evidence>
<evidence type="ECO:0000256" key="1">
    <source>
        <dbReference type="ARBA" id="ARBA00004613"/>
    </source>
</evidence>
<organism evidence="5 6">
    <name type="scientific">Candidatus Giovannonibacteria bacterium RIFCSPLOWO2_01_FULL_46_13</name>
    <dbReference type="NCBI Taxonomy" id="1798352"/>
    <lineage>
        <taxon>Bacteria</taxon>
        <taxon>Candidatus Giovannoniibacteriota</taxon>
    </lineage>
</organism>
<comment type="subcellular location">
    <subcellularLocation>
        <location evidence="1">Secreted</location>
    </subcellularLocation>
</comment>
<evidence type="ECO:0000313" key="5">
    <source>
        <dbReference type="EMBL" id="OGF82366.1"/>
    </source>
</evidence>
<dbReference type="Gene3D" id="3.20.20.370">
    <property type="entry name" value="Glycoside hydrolase/deacetylase"/>
    <property type="match status" value="1"/>
</dbReference>
<keyword evidence="2" id="KW-0732">Signal</keyword>
<accession>A0A1F5X3A3</accession>
<proteinExistence type="predicted"/>
<sequence>MFIDKESIAKKLFFTGTVFLVLLVGIFIFYSNLRLVGNFKPYYAKSYFASFTYRVANPYSNLAGLFSFFRSPGEVYQKTDFKTAVSIPVLTYHGAVGSADGVNVEIDTFIDQMKALKRSGWQTITIDEYYKWYKGETSVPEKSFLLTFDDGRKDGYYPVEPILNALDYNAAVFVITKYSFLEEKSTYYLTQEELLEMQESGHWEIQSHAYEVHDDLAKISAEGDLGHALSNLLWLEDEGRLETEEEFRARIFRDFSESKRVIEEAIGREVLSFAFPFGDFGEGTVNFPKAKEIILETGRPIYPLMFHQQKSGDLYTFNYQNGPESEAGLVRRISVEANWSGEDLLKILGQGVPKNFPYSDNFSENRGWLSSGWGEYNLKENELYLGASPTGTGNVVILNGTGHWKDYDLDASVTWPRGRNIYIWGRYVNDRNYIACNFAKNLIHIEQIHDGSLNVIKGTEDKFNFPASGEEFEIGMRISGRHAECLLNGQVVVETDFLNPELDHGGIGFKSWDPQLGVSQFIIKSLDVSEVN</sequence>
<reference evidence="5 6" key="1">
    <citation type="journal article" date="2016" name="Nat. Commun.">
        <title>Thousands of microbial genomes shed light on interconnected biogeochemical processes in an aquifer system.</title>
        <authorList>
            <person name="Anantharaman K."/>
            <person name="Brown C.T."/>
            <person name="Hug L.A."/>
            <person name="Sharon I."/>
            <person name="Castelle C.J."/>
            <person name="Probst A.J."/>
            <person name="Thomas B.C."/>
            <person name="Singh A."/>
            <person name="Wilkins M.J."/>
            <person name="Karaoz U."/>
            <person name="Brodie E.L."/>
            <person name="Williams K.H."/>
            <person name="Hubbard S.S."/>
            <person name="Banfield J.F."/>
        </authorList>
    </citation>
    <scope>NUCLEOTIDE SEQUENCE [LARGE SCALE GENOMIC DNA]</scope>
</reference>
<keyword evidence="3" id="KW-0812">Transmembrane</keyword>
<dbReference type="PANTHER" id="PTHR34216">
    <property type="match status" value="1"/>
</dbReference>
<comment type="caution">
    <text evidence="5">The sequence shown here is derived from an EMBL/GenBank/DDBJ whole genome shotgun (WGS) entry which is preliminary data.</text>
</comment>
<dbReference type="Proteomes" id="UP000178684">
    <property type="component" value="Unassembled WGS sequence"/>
</dbReference>
<name>A0A1F5X3A3_9BACT</name>
<dbReference type="GO" id="GO:0016810">
    <property type="term" value="F:hydrolase activity, acting on carbon-nitrogen (but not peptide) bonds"/>
    <property type="evidence" value="ECO:0007669"/>
    <property type="project" value="InterPro"/>
</dbReference>
<dbReference type="InterPro" id="IPR011330">
    <property type="entry name" value="Glyco_hydro/deAcase_b/a-brl"/>
</dbReference>
<keyword evidence="3" id="KW-0472">Membrane</keyword>
<dbReference type="AlphaFoldDB" id="A0A1F5X3A3"/>
<evidence type="ECO:0000313" key="6">
    <source>
        <dbReference type="Proteomes" id="UP000178684"/>
    </source>
</evidence>
<evidence type="ECO:0000256" key="3">
    <source>
        <dbReference type="SAM" id="Phobius"/>
    </source>
</evidence>
<dbReference type="EMBL" id="MFIE01000021">
    <property type="protein sequence ID" value="OGF82366.1"/>
    <property type="molecule type" value="Genomic_DNA"/>
</dbReference>
<feature type="domain" description="NodB homology" evidence="4">
    <location>
        <begin position="139"/>
        <end position="285"/>
    </location>
</feature>
<dbReference type="SUPFAM" id="SSF88713">
    <property type="entry name" value="Glycoside hydrolase/deacetylase"/>
    <property type="match status" value="1"/>
</dbReference>
<dbReference type="Gene3D" id="2.60.120.560">
    <property type="entry name" value="Exo-inulinase, domain 1"/>
    <property type="match status" value="1"/>
</dbReference>
<dbReference type="GO" id="GO:0005576">
    <property type="term" value="C:extracellular region"/>
    <property type="evidence" value="ECO:0007669"/>
    <property type="project" value="UniProtKB-SubCell"/>
</dbReference>
<dbReference type="GO" id="GO:0005975">
    <property type="term" value="P:carbohydrate metabolic process"/>
    <property type="evidence" value="ECO:0007669"/>
    <property type="project" value="InterPro"/>
</dbReference>
<dbReference type="Pfam" id="PF01522">
    <property type="entry name" value="Polysacc_deac_1"/>
    <property type="match status" value="1"/>
</dbReference>
<dbReference type="InterPro" id="IPR002509">
    <property type="entry name" value="NODB_dom"/>
</dbReference>
<protein>
    <recommendedName>
        <fullName evidence="4">NodB homology domain-containing protein</fullName>
    </recommendedName>
</protein>
<feature type="transmembrane region" description="Helical" evidence="3">
    <location>
        <begin position="12"/>
        <end position="30"/>
    </location>
</feature>
<evidence type="ECO:0000256" key="2">
    <source>
        <dbReference type="ARBA" id="ARBA00022729"/>
    </source>
</evidence>
<gene>
    <name evidence="5" type="ORF">A3B18_03320</name>
</gene>
<keyword evidence="3" id="KW-1133">Transmembrane helix</keyword>